<feature type="domain" description="ABC transmembrane type-1" evidence="9">
    <location>
        <begin position="84"/>
        <end position="298"/>
    </location>
</feature>
<evidence type="ECO:0000256" key="3">
    <source>
        <dbReference type="ARBA" id="ARBA00022448"/>
    </source>
</evidence>
<dbReference type="PROSITE" id="PS50928">
    <property type="entry name" value="ABC_TM1"/>
    <property type="match status" value="1"/>
</dbReference>
<evidence type="ECO:0000313" key="11">
    <source>
        <dbReference type="Proteomes" id="UP000556329"/>
    </source>
</evidence>
<proteinExistence type="inferred from homology"/>
<dbReference type="InterPro" id="IPR050809">
    <property type="entry name" value="UgpAE/MalFG_permease"/>
</dbReference>
<feature type="transmembrane region" description="Helical" evidence="8">
    <location>
        <begin position="25"/>
        <end position="51"/>
    </location>
</feature>
<keyword evidence="5 8" id="KW-0812">Transmembrane</keyword>
<comment type="caution">
    <text evidence="10">The sequence shown here is derived from an EMBL/GenBank/DDBJ whole genome shotgun (WGS) entry which is preliminary data.</text>
</comment>
<gene>
    <name evidence="10" type="ORF">HNQ71_005224</name>
</gene>
<accession>A0A841PB58</accession>
<dbReference type="Proteomes" id="UP000556329">
    <property type="component" value="Unassembled WGS sequence"/>
</dbReference>
<keyword evidence="11" id="KW-1185">Reference proteome</keyword>
<dbReference type="InterPro" id="IPR035906">
    <property type="entry name" value="MetI-like_sf"/>
</dbReference>
<evidence type="ECO:0000256" key="8">
    <source>
        <dbReference type="RuleBase" id="RU363032"/>
    </source>
</evidence>
<dbReference type="CDD" id="cd06261">
    <property type="entry name" value="TM_PBP2"/>
    <property type="match status" value="1"/>
</dbReference>
<evidence type="ECO:0000256" key="6">
    <source>
        <dbReference type="ARBA" id="ARBA00022989"/>
    </source>
</evidence>
<feature type="transmembrane region" description="Helical" evidence="8">
    <location>
        <begin position="229"/>
        <end position="252"/>
    </location>
</feature>
<dbReference type="RefSeq" id="WP_095091134.1">
    <property type="nucleotide sequence ID" value="NZ_JACHEF010000005.1"/>
</dbReference>
<feature type="transmembrane region" description="Helical" evidence="8">
    <location>
        <begin position="279"/>
        <end position="302"/>
    </location>
</feature>
<reference evidence="10 11" key="1">
    <citation type="submission" date="2020-08" db="EMBL/GenBank/DDBJ databases">
        <title>Genomic Encyclopedia of Type Strains, Phase IV (KMG-IV): sequencing the most valuable type-strain genomes for metagenomic binning, comparative biology and taxonomic classification.</title>
        <authorList>
            <person name="Goeker M."/>
        </authorList>
    </citation>
    <scope>NUCLEOTIDE SEQUENCE [LARGE SCALE GENOMIC DNA]</scope>
    <source>
        <strain evidence="10 11">DSM 100039</strain>
    </source>
</reference>
<dbReference type="Gene3D" id="1.10.3720.10">
    <property type="entry name" value="MetI-like"/>
    <property type="match status" value="1"/>
</dbReference>
<comment type="similarity">
    <text evidence="2 8">Belongs to the binding-protein-dependent transport system permease family.</text>
</comment>
<feature type="transmembrane region" description="Helical" evidence="8">
    <location>
        <begin position="172"/>
        <end position="196"/>
    </location>
</feature>
<evidence type="ECO:0000259" key="9">
    <source>
        <dbReference type="PROSITE" id="PS50928"/>
    </source>
</evidence>
<feature type="transmembrane region" description="Helical" evidence="8">
    <location>
        <begin position="89"/>
        <end position="109"/>
    </location>
</feature>
<evidence type="ECO:0000256" key="1">
    <source>
        <dbReference type="ARBA" id="ARBA00004651"/>
    </source>
</evidence>
<name>A0A841PB58_9HYPH</name>
<keyword evidence="7 8" id="KW-0472">Membrane</keyword>
<evidence type="ECO:0000256" key="4">
    <source>
        <dbReference type="ARBA" id="ARBA00022475"/>
    </source>
</evidence>
<dbReference type="AlphaFoldDB" id="A0A841PB58"/>
<organism evidence="10 11">
    <name type="scientific">Mesorhizobium sangaii</name>
    <dbReference type="NCBI Taxonomy" id="505389"/>
    <lineage>
        <taxon>Bacteria</taxon>
        <taxon>Pseudomonadati</taxon>
        <taxon>Pseudomonadota</taxon>
        <taxon>Alphaproteobacteria</taxon>
        <taxon>Hyphomicrobiales</taxon>
        <taxon>Phyllobacteriaceae</taxon>
        <taxon>Mesorhizobium</taxon>
    </lineage>
</organism>
<sequence>MTSITAATPAPPRARKLTGAGRRQWIGLLYVAPAVALVVVFFLIPLGMTAWMSLHNWPLMGERSYIGLGNYVAILHDTRFWNALRFTGWYTLVVTIAIFAVAFPLALFVERPRPLTNLYRTMFFMPAVVGFASASLLWSWLLNVDSGLFSPAAYDLGLIDRKFNLLATFQPAFWSIIAMVVWKVAGFTMIILMAGLQSIPQDLQEAAVIDGAGPFARFRAITLPLMRRTLALALILSVAGSILAFDQFYIILRGGPRNQTLTAVYWIFNQSFVSFKLGYGAALSMVLLVILVALSLVQLWLLRKPEGLD</sequence>
<keyword evidence="10" id="KW-0762">Sugar transport</keyword>
<protein>
    <submittedName>
        <fullName evidence="10">Multiple sugar transport system permease protein</fullName>
    </submittedName>
</protein>
<evidence type="ECO:0000256" key="5">
    <source>
        <dbReference type="ARBA" id="ARBA00022692"/>
    </source>
</evidence>
<keyword evidence="3 8" id="KW-0813">Transport</keyword>
<dbReference type="GO" id="GO:0005886">
    <property type="term" value="C:plasma membrane"/>
    <property type="evidence" value="ECO:0007669"/>
    <property type="project" value="UniProtKB-SubCell"/>
</dbReference>
<dbReference type="SUPFAM" id="SSF161098">
    <property type="entry name" value="MetI-like"/>
    <property type="match status" value="1"/>
</dbReference>
<dbReference type="PANTHER" id="PTHR43227">
    <property type="entry name" value="BLL4140 PROTEIN"/>
    <property type="match status" value="1"/>
</dbReference>
<keyword evidence="6 8" id="KW-1133">Transmembrane helix</keyword>
<feature type="transmembrane region" description="Helical" evidence="8">
    <location>
        <begin position="121"/>
        <end position="141"/>
    </location>
</feature>
<evidence type="ECO:0000313" key="10">
    <source>
        <dbReference type="EMBL" id="MBB6412534.1"/>
    </source>
</evidence>
<evidence type="ECO:0000256" key="2">
    <source>
        <dbReference type="ARBA" id="ARBA00009306"/>
    </source>
</evidence>
<dbReference type="EMBL" id="JACHEF010000005">
    <property type="protein sequence ID" value="MBB6412534.1"/>
    <property type="molecule type" value="Genomic_DNA"/>
</dbReference>
<dbReference type="Pfam" id="PF00528">
    <property type="entry name" value="BPD_transp_1"/>
    <property type="match status" value="1"/>
</dbReference>
<dbReference type="GO" id="GO:0055085">
    <property type="term" value="P:transmembrane transport"/>
    <property type="evidence" value="ECO:0007669"/>
    <property type="project" value="InterPro"/>
</dbReference>
<comment type="subcellular location">
    <subcellularLocation>
        <location evidence="1 8">Cell membrane</location>
        <topology evidence="1 8">Multi-pass membrane protein</topology>
    </subcellularLocation>
</comment>
<dbReference type="InterPro" id="IPR000515">
    <property type="entry name" value="MetI-like"/>
</dbReference>
<keyword evidence="4" id="KW-1003">Cell membrane</keyword>
<dbReference type="PANTHER" id="PTHR43227:SF11">
    <property type="entry name" value="BLL4140 PROTEIN"/>
    <property type="match status" value="1"/>
</dbReference>
<evidence type="ECO:0000256" key="7">
    <source>
        <dbReference type="ARBA" id="ARBA00023136"/>
    </source>
</evidence>